<protein>
    <submittedName>
        <fullName evidence="3">Glycoside hydrolase family 38 C-terminal domain-containing protein</fullName>
    </submittedName>
</protein>
<feature type="domain" description="Glycosyl hydrolase family 38 C-terminal" evidence="1">
    <location>
        <begin position="2"/>
        <end position="68"/>
    </location>
</feature>
<dbReference type="Proteomes" id="UP001220530">
    <property type="component" value="Chromosome"/>
</dbReference>
<dbReference type="RefSeq" id="WP_282220607.1">
    <property type="nucleotide sequence ID" value="NZ_CP118246.1"/>
</dbReference>
<dbReference type="SUPFAM" id="SSF74650">
    <property type="entry name" value="Galactose mutarotase-like"/>
    <property type="match status" value="1"/>
</dbReference>
<organism evidence="3 4">
    <name type="scientific">Devosia algicola</name>
    <dbReference type="NCBI Taxonomy" id="3026418"/>
    <lineage>
        <taxon>Bacteria</taxon>
        <taxon>Pseudomonadati</taxon>
        <taxon>Pseudomonadota</taxon>
        <taxon>Alphaproteobacteria</taxon>
        <taxon>Hyphomicrobiales</taxon>
        <taxon>Devosiaceae</taxon>
        <taxon>Devosia</taxon>
    </lineage>
</organism>
<dbReference type="InterPro" id="IPR011682">
    <property type="entry name" value="Glyco_hydro_38_C"/>
</dbReference>
<evidence type="ECO:0000313" key="4">
    <source>
        <dbReference type="Proteomes" id="UP001220530"/>
    </source>
</evidence>
<dbReference type="PANTHER" id="PTHR46017:SF1">
    <property type="entry name" value="ALPHA-MANNOSIDASE 2C1"/>
    <property type="match status" value="1"/>
</dbReference>
<accession>A0ABY7YTD5</accession>
<dbReference type="GO" id="GO:0016787">
    <property type="term" value="F:hydrolase activity"/>
    <property type="evidence" value="ECO:0007669"/>
    <property type="project" value="UniProtKB-KW"/>
</dbReference>
<dbReference type="Gene3D" id="2.60.40.2220">
    <property type="match status" value="1"/>
</dbReference>
<dbReference type="PANTHER" id="PTHR46017">
    <property type="entry name" value="ALPHA-MANNOSIDASE 2C1"/>
    <property type="match status" value="1"/>
</dbReference>
<evidence type="ECO:0000259" key="2">
    <source>
        <dbReference type="Pfam" id="PF17677"/>
    </source>
</evidence>
<gene>
    <name evidence="3" type="ORF">PSQ19_03880</name>
</gene>
<name>A0ABY7YTD5_9HYPH</name>
<reference evidence="3 4" key="1">
    <citation type="submission" date="2023-02" db="EMBL/GenBank/DDBJ databases">
        <title>Devosia algicola sp. nov., isolated from the phycosphere of marine algae.</title>
        <authorList>
            <person name="Kim J.M."/>
            <person name="Lee J.K."/>
            <person name="Choi B.J."/>
            <person name="Bayburt H."/>
            <person name="Jeon C.O."/>
        </authorList>
    </citation>
    <scope>NUCLEOTIDE SEQUENCE [LARGE SCALE GENOMIC DNA]</scope>
    <source>
        <strain evidence="3 4">G20-9</strain>
    </source>
</reference>
<evidence type="ECO:0000313" key="3">
    <source>
        <dbReference type="EMBL" id="WDR04224.1"/>
    </source>
</evidence>
<dbReference type="Pfam" id="PF07748">
    <property type="entry name" value="Glyco_hydro_38C"/>
    <property type="match status" value="1"/>
</dbReference>
<dbReference type="Gene3D" id="2.70.98.30">
    <property type="entry name" value="Golgi alpha-mannosidase II, domain 4"/>
    <property type="match status" value="1"/>
</dbReference>
<keyword evidence="4" id="KW-1185">Reference proteome</keyword>
<feature type="domain" description="Glycosyl hydrolases family 38 C-terminal" evidence="2">
    <location>
        <begin position="131"/>
        <end position="204"/>
    </location>
</feature>
<dbReference type="InterPro" id="IPR011013">
    <property type="entry name" value="Gal_mutarotase_sf_dom"/>
</dbReference>
<proteinExistence type="predicted"/>
<dbReference type="InterPro" id="IPR041147">
    <property type="entry name" value="GH38_C"/>
</dbReference>
<evidence type="ECO:0000259" key="1">
    <source>
        <dbReference type="Pfam" id="PF07748"/>
    </source>
</evidence>
<dbReference type="Pfam" id="PF17677">
    <property type="entry name" value="Glyco_hydro38C2"/>
    <property type="match status" value="1"/>
</dbReference>
<sequence length="209" mass="23322">MQFGHVKRATHRNTSWDKARFEASMHRWVDMSEADFGVALINDCKYGYDALEQLVRISLVRGSTHPDPDADQGEHRLRYGLYIHDGLADLAQVQRAAERFNNPVAVIGPVRSVKSASPTQSQSYVSVDAPNVTVETVKKAESSDALIVRVFEHANIRADATLRFGLPLKSVRMVNLMEENPGKSLPINDNAIALDLRPFEIVTLIIEVE</sequence>
<keyword evidence="3" id="KW-0378">Hydrolase</keyword>
<dbReference type="EMBL" id="CP118246">
    <property type="protein sequence ID" value="WDR04224.1"/>
    <property type="molecule type" value="Genomic_DNA"/>
</dbReference>